<protein>
    <recommendedName>
        <fullName evidence="3">EF-hand domain-containing protein</fullName>
    </recommendedName>
</protein>
<dbReference type="AlphaFoldDB" id="A0A699GJI3"/>
<feature type="compositionally biased region" description="Basic and acidic residues" evidence="1">
    <location>
        <begin position="601"/>
        <end position="610"/>
    </location>
</feature>
<name>A0A699GJI3_TANCI</name>
<evidence type="ECO:0000256" key="1">
    <source>
        <dbReference type="SAM" id="MobiDB-lite"/>
    </source>
</evidence>
<proteinExistence type="predicted"/>
<evidence type="ECO:0000313" key="2">
    <source>
        <dbReference type="EMBL" id="GEU28275.1"/>
    </source>
</evidence>
<evidence type="ECO:0008006" key="3">
    <source>
        <dbReference type="Google" id="ProtNLM"/>
    </source>
</evidence>
<dbReference type="PROSITE" id="PS00018">
    <property type="entry name" value="EF_HAND_1"/>
    <property type="match status" value="1"/>
</dbReference>
<dbReference type="InterPro" id="IPR018247">
    <property type="entry name" value="EF_Hand_1_Ca_BS"/>
</dbReference>
<accession>A0A699GJI3</accession>
<feature type="region of interest" description="Disordered" evidence="1">
    <location>
        <begin position="577"/>
        <end position="610"/>
    </location>
</feature>
<comment type="caution">
    <text evidence="2">The sequence shown here is derived from an EMBL/GenBank/DDBJ whole genome shotgun (WGS) entry which is preliminary data.</text>
</comment>
<gene>
    <name evidence="2" type="ORF">Tci_000253</name>
</gene>
<reference evidence="2" key="1">
    <citation type="journal article" date="2019" name="Sci. Rep.">
        <title>Draft genome of Tanacetum cinerariifolium, the natural source of mosquito coil.</title>
        <authorList>
            <person name="Yamashiro T."/>
            <person name="Shiraishi A."/>
            <person name="Satake H."/>
            <person name="Nakayama K."/>
        </authorList>
    </citation>
    <scope>NUCLEOTIDE SEQUENCE</scope>
</reference>
<sequence>MRGAGRSAGEVPVRARDHHQVAGCFAVPGAAHQRGDAGAGDGAVLELGAGEDVGDACLVQQVLRGRVFHVGVAQARLVDGRVVEVDVGQRPCGKQPGAAEFIGQVLAQVLHQFVAVDALRLAALLVREFRRVGKTVVGGEHHQHIVHADALVQVIEKLAQHAVHALQVVVRQLALRSVGVVDVVVRRQAHAQQIGHAAVVATEVFALDGGAREVQRELVQVGPRFQAVVIAGVDLAAFAVIRVGQAIVAAGLGRGEIVGGVAGVGRVGQQRAPGLAVVAVLRLAGLVRRHPCRVRRHVIRAAGEVAGLFHVHIGGARFTGQQDRTPVLARDSDHLAAVAGRVAQLVAQRIDLELGRRGAVAGVGFFADIGVARVFGAVDRFFGDRVDPVVADDAVHIRIGAAQHGRVADGSDGHAVRLVGIAERCAVGQHAAQSALAVLAELVAESKMITINNIGSGNLSAAVVAEKAQTIQPIKPAQSTGAADSGAPVAAYLSLPGFNPSTAVDTGQGAAGDSDGNDQATALQALTASSDLQSDDGLQQALKEFDNGLKSLTERPETQLFQARFGAELLAEEQAPAPAPLPGVDQNGLVRLPGTDSLSADTDHDGKVSEDELRRYQEPLTYRRTEASERLDTLADGPSAFSLVEANRAYGVVSAAAATA</sequence>
<dbReference type="EMBL" id="BKCJ010000003">
    <property type="protein sequence ID" value="GEU28275.1"/>
    <property type="molecule type" value="Genomic_DNA"/>
</dbReference>
<organism evidence="2">
    <name type="scientific">Tanacetum cinerariifolium</name>
    <name type="common">Dalmatian daisy</name>
    <name type="synonym">Chrysanthemum cinerariifolium</name>
    <dbReference type="NCBI Taxonomy" id="118510"/>
    <lineage>
        <taxon>Eukaryota</taxon>
        <taxon>Viridiplantae</taxon>
        <taxon>Streptophyta</taxon>
        <taxon>Embryophyta</taxon>
        <taxon>Tracheophyta</taxon>
        <taxon>Spermatophyta</taxon>
        <taxon>Magnoliopsida</taxon>
        <taxon>eudicotyledons</taxon>
        <taxon>Gunneridae</taxon>
        <taxon>Pentapetalae</taxon>
        <taxon>asterids</taxon>
        <taxon>campanulids</taxon>
        <taxon>Asterales</taxon>
        <taxon>Asteraceae</taxon>
        <taxon>Asteroideae</taxon>
        <taxon>Anthemideae</taxon>
        <taxon>Anthemidinae</taxon>
        <taxon>Tanacetum</taxon>
    </lineage>
</organism>